<name>A0ABQ8T6I5_PERAM</name>
<proteinExistence type="predicted"/>
<reference evidence="2 3" key="1">
    <citation type="journal article" date="2022" name="Allergy">
        <title>Genome assembly and annotation of Periplaneta americana reveal a comprehensive cockroach allergen profile.</title>
        <authorList>
            <person name="Wang L."/>
            <person name="Xiong Q."/>
            <person name="Saelim N."/>
            <person name="Wang L."/>
            <person name="Nong W."/>
            <person name="Wan A.T."/>
            <person name="Shi M."/>
            <person name="Liu X."/>
            <person name="Cao Q."/>
            <person name="Hui J.H.L."/>
            <person name="Sookrung N."/>
            <person name="Leung T.F."/>
            <person name="Tungtrongchitr A."/>
            <person name="Tsui S.K.W."/>
        </authorList>
    </citation>
    <scope>NUCLEOTIDE SEQUENCE [LARGE SCALE GENOMIC DNA]</scope>
    <source>
        <strain evidence="2">PWHHKU_190912</strain>
    </source>
</reference>
<feature type="region of interest" description="Disordered" evidence="1">
    <location>
        <begin position="1"/>
        <end position="23"/>
    </location>
</feature>
<dbReference type="Proteomes" id="UP001148838">
    <property type="component" value="Unassembled WGS sequence"/>
</dbReference>
<sequence>MKKVRKEERNKGRKEERNEEKNEEILYRHGLQSLKKENCFNSSTEKLEIDSADFLKGQKKKGRGQETVRLKTRCTTFRPTEMEVRKPCIKTA</sequence>
<evidence type="ECO:0000256" key="1">
    <source>
        <dbReference type="SAM" id="MobiDB-lite"/>
    </source>
</evidence>
<accession>A0ABQ8T6I5</accession>
<gene>
    <name evidence="2" type="ORF">ANN_11723</name>
</gene>
<keyword evidence="3" id="KW-1185">Reference proteome</keyword>
<comment type="caution">
    <text evidence="2">The sequence shown here is derived from an EMBL/GenBank/DDBJ whole genome shotgun (WGS) entry which is preliminary data.</text>
</comment>
<evidence type="ECO:0000313" key="2">
    <source>
        <dbReference type="EMBL" id="KAJ4441863.1"/>
    </source>
</evidence>
<dbReference type="EMBL" id="JAJSOF020000015">
    <property type="protein sequence ID" value="KAJ4441863.1"/>
    <property type="molecule type" value="Genomic_DNA"/>
</dbReference>
<protein>
    <submittedName>
        <fullName evidence="2">Uncharacterized protein</fullName>
    </submittedName>
</protein>
<organism evidence="2 3">
    <name type="scientific">Periplaneta americana</name>
    <name type="common">American cockroach</name>
    <name type="synonym">Blatta americana</name>
    <dbReference type="NCBI Taxonomy" id="6978"/>
    <lineage>
        <taxon>Eukaryota</taxon>
        <taxon>Metazoa</taxon>
        <taxon>Ecdysozoa</taxon>
        <taxon>Arthropoda</taxon>
        <taxon>Hexapoda</taxon>
        <taxon>Insecta</taxon>
        <taxon>Pterygota</taxon>
        <taxon>Neoptera</taxon>
        <taxon>Polyneoptera</taxon>
        <taxon>Dictyoptera</taxon>
        <taxon>Blattodea</taxon>
        <taxon>Blattoidea</taxon>
        <taxon>Blattidae</taxon>
        <taxon>Blattinae</taxon>
        <taxon>Periplaneta</taxon>
    </lineage>
</organism>
<evidence type="ECO:0000313" key="3">
    <source>
        <dbReference type="Proteomes" id="UP001148838"/>
    </source>
</evidence>